<evidence type="ECO:0000313" key="2">
    <source>
        <dbReference type="Proteomes" id="UP001558613"/>
    </source>
</evidence>
<gene>
    <name evidence="1" type="ORF">QQF64_034074</name>
</gene>
<protein>
    <submittedName>
        <fullName evidence="1">Uncharacterized protein</fullName>
    </submittedName>
</protein>
<organism evidence="1 2">
    <name type="scientific">Cirrhinus molitorella</name>
    <name type="common">mud carp</name>
    <dbReference type="NCBI Taxonomy" id="172907"/>
    <lineage>
        <taxon>Eukaryota</taxon>
        <taxon>Metazoa</taxon>
        <taxon>Chordata</taxon>
        <taxon>Craniata</taxon>
        <taxon>Vertebrata</taxon>
        <taxon>Euteleostomi</taxon>
        <taxon>Actinopterygii</taxon>
        <taxon>Neopterygii</taxon>
        <taxon>Teleostei</taxon>
        <taxon>Ostariophysi</taxon>
        <taxon>Cypriniformes</taxon>
        <taxon>Cyprinidae</taxon>
        <taxon>Labeoninae</taxon>
        <taxon>Labeonini</taxon>
        <taxon>Cirrhinus</taxon>
    </lineage>
</organism>
<sequence length="100" mass="11041">MEALIRMLLQDEAHGWGHHITILITAYCVHFQVPVSLQVAGDIIEATEVVDDVDLPPPCPVRGVCSGNAWRDTLAAKVSAPQVFPVQLNEHDYLHSSEEK</sequence>
<evidence type="ECO:0000313" key="1">
    <source>
        <dbReference type="EMBL" id="KAL1268711.1"/>
    </source>
</evidence>
<comment type="caution">
    <text evidence="1">The sequence shown here is derived from an EMBL/GenBank/DDBJ whole genome shotgun (WGS) entry which is preliminary data.</text>
</comment>
<keyword evidence="2" id="KW-1185">Reference proteome</keyword>
<name>A0ABR3MVT4_9TELE</name>
<accession>A0ABR3MVT4</accession>
<dbReference type="Proteomes" id="UP001558613">
    <property type="component" value="Unassembled WGS sequence"/>
</dbReference>
<dbReference type="EMBL" id="JAYMGO010000009">
    <property type="protein sequence ID" value="KAL1268711.1"/>
    <property type="molecule type" value="Genomic_DNA"/>
</dbReference>
<proteinExistence type="predicted"/>
<reference evidence="1 2" key="1">
    <citation type="submission" date="2023-09" db="EMBL/GenBank/DDBJ databases">
        <authorList>
            <person name="Wang M."/>
        </authorList>
    </citation>
    <scope>NUCLEOTIDE SEQUENCE [LARGE SCALE GENOMIC DNA]</scope>
    <source>
        <strain evidence="1">GT-2023</strain>
        <tissue evidence="1">Liver</tissue>
    </source>
</reference>